<reference evidence="1" key="1">
    <citation type="journal article" date="2007" name="PLoS ONE">
        <title>The first genome sequence of an elite grapevine cultivar (Pinot noir Vitis vinifera L.): coping with a highly heterozygous genome.</title>
        <authorList>
            <person name="Velasco R."/>
            <person name="Zharkikh A."/>
            <person name="Troggio M."/>
            <person name="Cartwright D.A."/>
            <person name="Cestaro A."/>
            <person name="Pruss D."/>
            <person name="Pindo M."/>
            <person name="FitzGerald L.M."/>
            <person name="Vezzulli S."/>
            <person name="Reid J."/>
            <person name="Malacarne G."/>
            <person name="Iliev D."/>
            <person name="Coppola G."/>
            <person name="Wardell B."/>
            <person name="Micheletti D."/>
            <person name="Macalma T."/>
            <person name="Facci M."/>
            <person name="Mitchell J.T."/>
            <person name="Perazzolli M."/>
            <person name="Eldredge G."/>
            <person name="Gatto P."/>
            <person name="Oyzerski R."/>
            <person name="Moretto M."/>
            <person name="Gutin N."/>
            <person name="Stefanini M."/>
            <person name="Chen Y."/>
            <person name="Segala C."/>
            <person name="Davenport C."/>
            <person name="Dematte L."/>
            <person name="Mraz A."/>
            <person name="Battilana J."/>
            <person name="Stormo K."/>
            <person name="Costa F."/>
            <person name="Tao Q."/>
            <person name="Si-Ammour A."/>
            <person name="Harkins T."/>
            <person name="Lackey A."/>
            <person name="Perbost C."/>
            <person name="Taillon B."/>
            <person name="Stella A."/>
            <person name="Solovyev V."/>
            <person name="Fawcett J.A."/>
            <person name="Sterck L."/>
            <person name="Vandepoele K."/>
            <person name="Grando S.M."/>
            <person name="Toppo S."/>
            <person name="Moser C."/>
            <person name="Lanchbury J."/>
            <person name="Bogden R."/>
            <person name="Skolnick M."/>
            <person name="Sgaramella V."/>
            <person name="Bhatnagar S.K."/>
            <person name="Fontana P."/>
            <person name="Gutin A."/>
            <person name="Van de Peer Y."/>
            <person name="Salamini F."/>
            <person name="Viola R."/>
        </authorList>
    </citation>
    <scope>NUCLEOTIDE SEQUENCE</scope>
</reference>
<proteinExistence type="predicted"/>
<dbReference type="EMBL" id="AM425943">
    <property type="protein sequence ID" value="CAN66706.1"/>
    <property type="molecule type" value="Genomic_DNA"/>
</dbReference>
<accession>A5AG70</accession>
<organism evidence="1">
    <name type="scientific">Vitis vinifera</name>
    <name type="common">Grape</name>
    <dbReference type="NCBI Taxonomy" id="29760"/>
    <lineage>
        <taxon>Eukaryota</taxon>
        <taxon>Viridiplantae</taxon>
        <taxon>Streptophyta</taxon>
        <taxon>Embryophyta</taxon>
        <taxon>Tracheophyta</taxon>
        <taxon>Spermatophyta</taxon>
        <taxon>Magnoliopsida</taxon>
        <taxon>eudicotyledons</taxon>
        <taxon>Gunneridae</taxon>
        <taxon>Pentapetalae</taxon>
        <taxon>rosids</taxon>
        <taxon>Vitales</taxon>
        <taxon>Vitaceae</taxon>
        <taxon>Viteae</taxon>
        <taxon>Vitis</taxon>
    </lineage>
</organism>
<sequence length="85" mass="9475">MLVAHIGKLQETSRHCAKNGCETLRLKHSPLPSGVKIPDVDIWVKWRRQPDSGCYTSGWKVAATGCNGGSRMNWRQPDGITTRVE</sequence>
<evidence type="ECO:0000313" key="1">
    <source>
        <dbReference type="EMBL" id="CAN66706.1"/>
    </source>
</evidence>
<name>A5AG70_VITVI</name>
<gene>
    <name evidence="1" type="ORF">VITISV_025359</name>
</gene>
<protein>
    <submittedName>
        <fullName evidence="1">Uncharacterized protein</fullName>
    </submittedName>
</protein>
<dbReference type="AlphaFoldDB" id="A5AG70"/>